<dbReference type="EMBL" id="CP058649">
    <property type="protein sequence ID" value="QUI24720.1"/>
    <property type="molecule type" value="Genomic_DNA"/>
</dbReference>
<dbReference type="SUPFAM" id="SSF55347">
    <property type="entry name" value="Glyceraldehyde-3-phosphate dehydrogenase-like, C-terminal domain"/>
    <property type="match status" value="1"/>
</dbReference>
<feature type="domain" description="Gfo/Idh/MocA-like oxidoreductase N-terminal" evidence="1">
    <location>
        <begin position="4"/>
        <end position="122"/>
    </location>
</feature>
<organism evidence="3 4">
    <name type="scientific">Vallitalea pronyensis</name>
    <dbReference type="NCBI Taxonomy" id="1348613"/>
    <lineage>
        <taxon>Bacteria</taxon>
        <taxon>Bacillati</taxon>
        <taxon>Bacillota</taxon>
        <taxon>Clostridia</taxon>
        <taxon>Lachnospirales</taxon>
        <taxon>Vallitaleaceae</taxon>
        <taxon>Vallitalea</taxon>
    </lineage>
</organism>
<dbReference type="Pfam" id="PF01408">
    <property type="entry name" value="GFO_IDH_MocA"/>
    <property type="match status" value="1"/>
</dbReference>
<feature type="domain" description="GFO/IDH/MocA-like oxidoreductase" evidence="2">
    <location>
        <begin position="131"/>
        <end position="256"/>
    </location>
</feature>
<dbReference type="AlphaFoldDB" id="A0A8J8MN33"/>
<dbReference type="Gene3D" id="3.40.50.720">
    <property type="entry name" value="NAD(P)-binding Rossmann-like Domain"/>
    <property type="match status" value="1"/>
</dbReference>
<dbReference type="InterPro" id="IPR052515">
    <property type="entry name" value="Gfo/Idh/MocA_Oxidoreductase"/>
</dbReference>
<name>A0A8J8MN33_9FIRM</name>
<dbReference type="KEGG" id="vpy:HZI73_21530"/>
<dbReference type="Pfam" id="PF22725">
    <property type="entry name" value="GFO_IDH_MocA_C3"/>
    <property type="match status" value="1"/>
</dbReference>
<dbReference type="PANTHER" id="PTHR43249:SF1">
    <property type="entry name" value="D-GLUCOSIDE 3-DEHYDROGENASE"/>
    <property type="match status" value="1"/>
</dbReference>
<dbReference type="InterPro" id="IPR055170">
    <property type="entry name" value="GFO_IDH_MocA-like_dom"/>
</dbReference>
<accession>A0A8J8MN33</accession>
<dbReference type="RefSeq" id="WP_212695415.1">
    <property type="nucleotide sequence ID" value="NZ_CP058649.1"/>
</dbReference>
<reference evidence="3" key="1">
    <citation type="submission" date="2020-07" db="EMBL/GenBank/DDBJ databases">
        <title>Vallitalea pronyensis genome.</title>
        <authorList>
            <person name="Postec A."/>
        </authorList>
    </citation>
    <scope>NUCLEOTIDE SEQUENCE</scope>
    <source>
        <strain evidence="3">FatNI3</strain>
    </source>
</reference>
<keyword evidence="4" id="KW-1185">Reference proteome</keyword>
<dbReference type="InterPro" id="IPR036291">
    <property type="entry name" value="NAD(P)-bd_dom_sf"/>
</dbReference>
<gene>
    <name evidence="3" type="ORF">HZI73_21530</name>
</gene>
<evidence type="ECO:0000313" key="3">
    <source>
        <dbReference type="EMBL" id="QUI24720.1"/>
    </source>
</evidence>
<dbReference type="SUPFAM" id="SSF51735">
    <property type="entry name" value="NAD(P)-binding Rossmann-fold domains"/>
    <property type="match status" value="1"/>
</dbReference>
<dbReference type="PANTHER" id="PTHR43249">
    <property type="entry name" value="UDP-N-ACETYL-2-AMINO-2-DEOXY-D-GLUCURONATE OXIDASE"/>
    <property type="match status" value="1"/>
</dbReference>
<dbReference type="GO" id="GO:0000166">
    <property type="term" value="F:nucleotide binding"/>
    <property type="evidence" value="ECO:0007669"/>
    <property type="project" value="InterPro"/>
</dbReference>
<dbReference type="InterPro" id="IPR000683">
    <property type="entry name" value="Gfo/Idh/MocA-like_OxRdtase_N"/>
</dbReference>
<protein>
    <submittedName>
        <fullName evidence="3">Gfo/Idh/MocA family oxidoreductase</fullName>
    </submittedName>
</protein>
<evidence type="ECO:0000313" key="4">
    <source>
        <dbReference type="Proteomes" id="UP000683246"/>
    </source>
</evidence>
<proteinExistence type="predicted"/>
<evidence type="ECO:0000259" key="1">
    <source>
        <dbReference type="Pfam" id="PF01408"/>
    </source>
</evidence>
<evidence type="ECO:0000259" key="2">
    <source>
        <dbReference type="Pfam" id="PF22725"/>
    </source>
</evidence>
<dbReference type="Gene3D" id="3.30.360.10">
    <property type="entry name" value="Dihydrodipicolinate Reductase, domain 2"/>
    <property type="match status" value="1"/>
</dbReference>
<dbReference type="Proteomes" id="UP000683246">
    <property type="component" value="Chromosome"/>
</dbReference>
<sequence>MKPLRIAMIGCGRISQVYKESFKHLGDQVEVVYAVDIKLERAKAFAESFEGCVATDDYRLCFQGHVDIIHLATPHHMHPIIAIEAMKQKIHVLTEKPMAIYLQDANRMIQVAKEEGVQLGVIFQTRYVKGYQTIKEIIREGKLGKIIGARSYLSWDRSDDYYQQSDWKGSWDKEGGGVLIDQAIHSIDRVQDLIGDDVEWIEASMQNRNHHVVDVEDVAEAFIQFKNGCMYQLYACNCYSYDAPIEIEIVGEKGKVGLIQDLAWVRLDDDEYVEIKDERKGVAAGPSYWGYSHIMQIQDFYDAVRENQKVTIDGVEGRKALEIIRGIYHAATLNKRVSFPFEDLKGALIQ</sequence>